<dbReference type="Proteomes" id="UP001597534">
    <property type="component" value="Unassembled WGS sequence"/>
</dbReference>
<organism evidence="2 3">
    <name type="scientific">Flavobacterium chuncheonense</name>
    <dbReference type="NCBI Taxonomy" id="2026653"/>
    <lineage>
        <taxon>Bacteria</taxon>
        <taxon>Pseudomonadati</taxon>
        <taxon>Bacteroidota</taxon>
        <taxon>Flavobacteriia</taxon>
        <taxon>Flavobacteriales</taxon>
        <taxon>Flavobacteriaceae</taxon>
        <taxon>Flavobacterium</taxon>
    </lineage>
</organism>
<keyword evidence="3" id="KW-1185">Reference proteome</keyword>
<dbReference type="RefSeq" id="WP_379810711.1">
    <property type="nucleotide sequence ID" value="NZ_JBHUPC010000010.1"/>
</dbReference>
<proteinExistence type="predicted"/>
<comment type="caution">
    <text evidence="2">The sequence shown here is derived from an EMBL/GenBank/DDBJ whole genome shotgun (WGS) entry which is preliminary data.</text>
</comment>
<dbReference type="Gene3D" id="1.10.340.30">
    <property type="entry name" value="Hypothetical protein, domain 2"/>
    <property type="match status" value="1"/>
</dbReference>
<gene>
    <name evidence="2" type="ORF">ACFS5J_03920</name>
</gene>
<protein>
    <recommendedName>
        <fullName evidence="1">HhH-GPD domain-containing protein</fullName>
    </recommendedName>
</protein>
<evidence type="ECO:0000313" key="3">
    <source>
        <dbReference type="Proteomes" id="UP001597534"/>
    </source>
</evidence>
<accession>A0ABW5YL70</accession>
<dbReference type="Pfam" id="PF00730">
    <property type="entry name" value="HhH-GPD"/>
    <property type="match status" value="1"/>
</dbReference>
<feature type="domain" description="HhH-GPD" evidence="1">
    <location>
        <begin position="2"/>
        <end position="63"/>
    </location>
</feature>
<name>A0ABW5YL70_9FLAO</name>
<dbReference type="SUPFAM" id="SSF48150">
    <property type="entry name" value="DNA-glycosylase"/>
    <property type="match status" value="1"/>
</dbReference>
<dbReference type="InterPro" id="IPR003265">
    <property type="entry name" value="HhH-GPD_domain"/>
</dbReference>
<dbReference type="InterPro" id="IPR011257">
    <property type="entry name" value="DNA_glycosylase"/>
</dbReference>
<evidence type="ECO:0000313" key="2">
    <source>
        <dbReference type="EMBL" id="MFD2891159.1"/>
    </source>
</evidence>
<evidence type="ECO:0000259" key="1">
    <source>
        <dbReference type="Pfam" id="PF00730"/>
    </source>
</evidence>
<dbReference type="EMBL" id="JBHUPC010000010">
    <property type="protein sequence ID" value="MFD2891159.1"/>
    <property type="molecule type" value="Genomic_DNA"/>
</dbReference>
<reference evidence="3" key="1">
    <citation type="journal article" date="2019" name="Int. J. Syst. Evol. Microbiol.">
        <title>The Global Catalogue of Microorganisms (GCM) 10K type strain sequencing project: providing services to taxonomists for standard genome sequencing and annotation.</title>
        <authorList>
            <consortium name="The Broad Institute Genomics Platform"/>
            <consortium name="The Broad Institute Genome Sequencing Center for Infectious Disease"/>
            <person name="Wu L."/>
            <person name="Ma J."/>
        </authorList>
    </citation>
    <scope>NUCLEOTIDE SEQUENCE [LARGE SCALE GENOMIC DNA]</scope>
    <source>
        <strain evidence="3">KCTC 22671</strain>
    </source>
</reference>
<sequence length="78" mass="8940">MVLLSAQDSDNNINKISHAFFDRYPTLNSIVTSNIQELSSYLSTVTNYQNKTKWIHEIALSIQNETLIPLNMKDLLNL</sequence>